<keyword evidence="11 14" id="KW-1133">Transmembrane helix</keyword>
<dbReference type="InterPro" id="IPR027256">
    <property type="entry name" value="P-typ_ATPase_IB"/>
</dbReference>
<evidence type="ECO:0000259" key="15">
    <source>
        <dbReference type="PROSITE" id="PS50846"/>
    </source>
</evidence>
<evidence type="ECO:0000256" key="12">
    <source>
        <dbReference type="ARBA" id="ARBA00023065"/>
    </source>
</evidence>
<comment type="subcellular location">
    <subcellularLocation>
        <location evidence="1">Cell membrane</location>
        <topology evidence="1">Multi-pass membrane protein</topology>
    </subcellularLocation>
</comment>
<dbReference type="CDD" id="cd02094">
    <property type="entry name" value="P-type_ATPase_Cu-like"/>
    <property type="match status" value="1"/>
</dbReference>
<evidence type="ECO:0000256" key="13">
    <source>
        <dbReference type="ARBA" id="ARBA00023136"/>
    </source>
</evidence>
<dbReference type="CDD" id="cd00371">
    <property type="entry name" value="HMA"/>
    <property type="match status" value="1"/>
</dbReference>
<evidence type="ECO:0000256" key="2">
    <source>
        <dbReference type="ARBA" id="ARBA00006024"/>
    </source>
</evidence>
<sequence length="772" mass="83192">MANSSSTKTFAIEGMHCASCVRLLEKALSKIPGVEKATVNLATEKASVNYDSQKVSDTLLENAVASVGYKALINKKDDSTNSEAEQKTQKQKELQDLKIKVSISLVLGSLILWGSFPGLINTAPSFLQNFFIQLLLAIPVQFWAGLTFYKATIPALKNRTANMDTLVTIGTSVAFGYSAFVTLFPQIIEGLGIEPMPYFDVSTIIIALILLGRFLEARAKAGTGEAIKRLLGLAAKTARTLRNGKEIDIPIDQVKIGDLIRVRPGEKIPVDGVIIAGESSLDESMVTGESIPVDKQKGDIVIGATINKTGSFTLKATKVGSDTMLSQIIKLVEQAQGSKAPIQRLADVVSSYFVPIVIMIALATFVLWYNFGPQPSFLFAMLNTVAVLIIACPCAMGLATPTAIMVGTGKGAQAGILIKDAESLELAHKIKAVIFDKTGTLTQGKPKVTDFSFMDNLEKVKDALKLPKNKIKNTENFILSAVYSLEKHSEHSLSLAITEFLKDKSKELPTQKAFAVSGMGIKGEVDGIKVLIGNKKLMEDQKVIRCAELDKKGEQWSHEGKTLAYVAINGKNIALFAIADTLKESAKEGINNLKKKGIKVYMVTGDNPQTAQTIGALAGIDKENIFAEVLPQNKEKIVQKLKTNNYKLSTNIVAFVGDGINDAPALAAADVGIAMGTGTDVAIEAADITLVNKDLRSVAASIELSQKTMRTIRLNLFWAFGYNVLLIPVAMGILYPFFGILLNPIFASLAMASSSISVITNSLLLKRLKLKI</sequence>
<dbReference type="STRING" id="1798375.A2773_06970"/>
<comment type="similarity">
    <text evidence="2 14">Belongs to the cation transport ATPase (P-type) (TC 3.A.3) family. Type IB subfamily.</text>
</comment>
<dbReference type="InterPro" id="IPR059000">
    <property type="entry name" value="ATPase_P-type_domA"/>
</dbReference>
<keyword evidence="10" id="KW-1278">Translocase</keyword>
<organism evidence="16 17">
    <name type="scientific">Candidatus Gottesmanbacteria bacterium RIFCSPHIGHO2_01_FULL_39_10</name>
    <dbReference type="NCBI Taxonomy" id="1798375"/>
    <lineage>
        <taxon>Bacteria</taxon>
        <taxon>Candidatus Gottesmaniibacteriota</taxon>
    </lineage>
</organism>
<evidence type="ECO:0000256" key="11">
    <source>
        <dbReference type="ARBA" id="ARBA00022989"/>
    </source>
</evidence>
<dbReference type="InterPro" id="IPR018303">
    <property type="entry name" value="ATPase_P-typ_P_site"/>
</dbReference>
<keyword evidence="12" id="KW-0406">Ion transport</keyword>
<evidence type="ECO:0000256" key="1">
    <source>
        <dbReference type="ARBA" id="ARBA00004651"/>
    </source>
</evidence>
<dbReference type="GO" id="GO:0055070">
    <property type="term" value="P:copper ion homeostasis"/>
    <property type="evidence" value="ECO:0007669"/>
    <property type="project" value="TreeGrafter"/>
</dbReference>
<feature type="transmembrane region" description="Helical" evidence="14">
    <location>
        <begin position="126"/>
        <end position="149"/>
    </location>
</feature>
<feature type="transmembrane region" description="Helical" evidence="14">
    <location>
        <begin position="99"/>
        <end position="120"/>
    </location>
</feature>
<keyword evidence="9 14" id="KW-0067">ATP-binding</keyword>
<dbReference type="SUPFAM" id="SSF81665">
    <property type="entry name" value="Calcium ATPase, transmembrane domain M"/>
    <property type="match status" value="1"/>
</dbReference>
<keyword evidence="5 14" id="KW-1003">Cell membrane</keyword>
<comment type="caution">
    <text evidence="16">The sequence shown here is derived from an EMBL/GenBank/DDBJ whole genome shotgun (WGS) entry which is preliminary data.</text>
</comment>
<dbReference type="Pfam" id="PF00702">
    <property type="entry name" value="Hydrolase"/>
    <property type="match status" value="1"/>
</dbReference>
<dbReference type="InterPro" id="IPR036412">
    <property type="entry name" value="HAD-like_sf"/>
</dbReference>
<evidence type="ECO:0000256" key="4">
    <source>
        <dbReference type="ARBA" id="ARBA00022448"/>
    </source>
</evidence>
<dbReference type="InterPro" id="IPR044492">
    <property type="entry name" value="P_typ_ATPase_HD_dom"/>
</dbReference>
<dbReference type="PRINTS" id="PR00943">
    <property type="entry name" value="CUATPASE"/>
</dbReference>
<feature type="transmembrane region" description="Helical" evidence="14">
    <location>
        <begin position="744"/>
        <end position="765"/>
    </location>
</feature>
<dbReference type="PROSITE" id="PS00154">
    <property type="entry name" value="ATPASE_E1_E2"/>
    <property type="match status" value="1"/>
</dbReference>
<evidence type="ECO:0000256" key="3">
    <source>
        <dbReference type="ARBA" id="ARBA00012517"/>
    </source>
</evidence>
<gene>
    <name evidence="16" type="ORF">A2773_06970</name>
</gene>
<dbReference type="GO" id="GO:0140581">
    <property type="term" value="F:P-type monovalent copper transporter activity"/>
    <property type="evidence" value="ECO:0007669"/>
    <property type="project" value="UniProtKB-EC"/>
</dbReference>
<dbReference type="SFLD" id="SFLDG00002">
    <property type="entry name" value="C1.7:_P-type_atpase_like"/>
    <property type="match status" value="1"/>
</dbReference>
<dbReference type="SUPFAM" id="SSF55008">
    <property type="entry name" value="HMA, heavy metal-associated domain"/>
    <property type="match status" value="1"/>
</dbReference>
<evidence type="ECO:0000256" key="7">
    <source>
        <dbReference type="ARBA" id="ARBA00022723"/>
    </source>
</evidence>
<dbReference type="InterPro" id="IPR023298">
    <property type="entry name" value="ATPase_P-typ_TM_dom_sf"/>
</dbReference>
<dbReference type="InterPro" id="IPR023214">
    <property type="entry name" value="HAD_sf"/>
</dbReference>
<proteinExistence type="inferred from homology"/>
<accession>A0A1F5ZR50</accession>
<dbReference type="SUPFAM" id="SSF81653">
    <property type="entry name" value="Calcium ATPase, transduction domain A"/>
    <property type="match status" value="1"/>
</dbReference>
<feature type="domain" description="HMA" evidence="15">
    <location>
        <begin position="6"/>
        <end position="72"/>
    </location>
</feature>
<dbReference type="NCBIfam" id="TIGR01525">
    <property type="entry name" value="ATPase-IB_hvy"/>
    <property type="match status" value="1"/>
</dbReference>
<keyword evidence="4" id="KW-0813">Transport</keyword>
<evidence type="ECO:0000256" key="5">
    <source>
        <dbReference type="ARBA" id="ARBA00022475"/>
    </source>
</evidence>
<dbReference type="Gene3D" id="3.40.1110.10">
    <property type="entry name" value="Calcium-transporting ATPase, cytoplasmic domain N"/>
    <property type="match status" value="1"/>
</dbReference>
<dbReference type="PANTHER" id="PTHR43520">
    <property type="entry name" value="ATP7, ISOFORM B"/>
    <property type="match status" value="1"/>
</dbReference>
<feature type="transmembrane region" description="Helical" evidence="14">
    <location>
        <begin position="716"/>
        <end position="738"/>
    </location>
</feature>
<dbReference type="GO" id="GO:0005507">
    <property type="term" value="F:copper ion binding"/>
    <property type="evidence" value="ECO:0007669"/>
    <property type="project" value="TreeGrafter"/>
</dbReference>
<dbReference type="InterPro" id="IPR036163">
    <property type="entry name" value="HMA_dom_sf"/>
</dbReference>
<reference evidence="16 17" key="1">
    <citation type="journal article" date="2016" name="Nat. Commun.">
        <title>Thousands of microbial genomes shed light on interconnected biogeochemical processes in an aquifer system.</title>
        <authorList>
            <person name="Anantharaman K."/>
            <person name="Brown C.T."/>
            <person name="Hug L.A."/>
            <person name="Sharon I."/>
            <person name="Castelle C.J."/>
            <person name="Probst A.J."/>
            <person name="Thomas B.C."/>
            <person name="Singh A."/>
            <person name="Wilkins M.J."/>
            <person name="Karaoz U."/>
            <person name="Brodie E.L."/>
            <person name="Williams K.H."/>
            <person name="Hubbard S.S."/>
            <person name="Banfield J.F."/>
        </authorList>
    </citation>
    <scope>NUCLEOTIDE SEQUENCE [LARGE SCALE GENOMIC DNA]</scope>
</reference>
<dbReference type="InterPro" id="IPR008250">
    <property type="entry name" value="ATPase_P-typ_transduc_dom_A_sf"/>
</dbReference>
<dbReference type="SUPFAM" id="SSF56784">
    <property type="entry name" value="HAD-like"/>
    <property type="match status" value="1"/>
</dbReference>
<evidence type="ECO:0000256" key="9">
    <source>
        <dbReference type="ARBA" id="ARBA00022840"/>
    </source>
</evidence>
<dbReference type="InterPro" id="IPR017969">
    <property type="entry name" value="Heavy-metal-associated_CS"/>
</dbReference>
<evidence type="ECO:0000256" key="10">
    <source>
        <dbReference type="ARBA" id="ARBA00022967"/>
    </source>
</evidence>
<evidence type="ECO:0000313" key="16">
    <source>
        <dbReference type="EMBL" id="OGG14814.1"/>
    </source>
</evidence>
<keyword evidence="7 14" id="KW-0479">Metal-binding</keyword>
<dbReference type="Pfam" id="PF00403">
    <property type="entry name" value="HMA"/>
    <property type="match status" value="1"/>
</dbReference>
<feature type="transmembrane region" description="Helical" evidence="14">
    <location>
        <begin position="161"/>
        <end position="184"/>
    </location>
</feature>
<dbReference type="PRINTS" id="PR00119">
    <property type="entry name" value="CATATPASE"/>
</dbReference>
<feature type="transmembrane region" description="Helical" evidence="14">
    <location>
        <begin position="352"/>
        <end position="371"/>
    </location>
</feature>
<dbReference type="Pfam" id="PF00122">
    <property type="entry name" value="E1-E2_ATPase"/>
    <property type="match status" value="1"/>
</dbReference>
<keyword evidence="8 14" id="KW-0547">Nucleotide-binding</keyword>
<dbReference type="InterPro" id="IPR023299">
    <property type="entry name" value="ATPase_P-typ_cyto_dom_N"/>
</dbReference>
<dbReference type="InterPro" id="IPR006121">
    <property type="entry name" value="HMA_dom"/>
</dbReference>
<dbReference type="FunFam" id="3.30.70.100:FF:000005">
    <property type="entry name" value="Copper-exporting P-type ATPase A"/>
    <property type="match status" value="1"/>
</dbReference>
<protein>
    <recommendedName>
        <fullName evidence="3">P-type Cu(+) transporter</fullName>
        <ecNumber evidence="3">7.2.2.8</ecNumber>
    </recommendedName>
</protein>
<dbReference type="EMBL" id="MFJE01000011">
    <property type="protein sequence ID" value="OGG14814.1"/>
    <property type="molecule type" value="Genomic_DNA"/>
</dbReference>
<dbReference type="GO" id="GO:0043682">
    <property type="term" value="F:P-type divalent copper transporter activity"/>
    <property type="evidence" value="ECO:0007669"/>
    <property type="project" value="TreeGrafter"/>
</dbReference>
<dbReference type="Gene3D" id="2.70.150.10">
    <property type="entry name" value="Calcium-transporting ATPase, cytoplasmic transduction domain A"/>
    <property type="match status" value="1"/>
</dbReference>
<dbReference type="Gene3D" id="3.40.50.1000">
    <property type="entry name" value="HAD superfamily/HAD-like"/>
    <property type="match status" value="1"/>
</dbReference>
<dbReference type="SFLD" id="SFLDS00003">
    <property type="entry name" value="Haloacid_Dehalogenase"/>
    <property type="match status" value="1"/>
</dbReference>
<dbReference type="PROSITE" id="PS01229">
    <property type="entry name" value="COF_2"/>
    <property type="match status" value="1"/>
</dbReference>
<dbReference type="Proteomes" id="UP000177383">
    <property type="component" value="Unassembled WGS sequence"/>
</dbReference>
<evidence type="ECO:0000256" key="8">
    <source>
        <dbReference type="ARBA" id="ARBA00022741"/>
    </source>
</evidence>
<dbReference type="AlphaFoldDB" id="A0A1F5ZR50"/>
<dbReference type="PROSITE" id="PS01047">
    <property type="entry name" value="HMA_1"/>
    <property type="match status" value="1"/>
</dbReference>
<dbReference type="GO" id="GO:0016887">
    <property type="term" value="F:ATP hydrolysis activity"/>
    <property type="evidence" value="ECO:0007669"/>
    <property type="project" value="InterPro"/>
</dbReference>
<evidence type="ECO:0000313" key="17">
    <source>
        <dbReference type="Proteomes" id="UP000177383"/>
    </source>
</evidence>
<keyword evidence="6 14" id="KW-0812">Transmembrane</keyword>
<feature type="transmembrane region" description="Helical" evidence="14">
    <location>
        <begin position="377"/>
        <end position="400"/>
    </location>
</feature>
<evidence type="ECO:0000256" key="14">
    <source>
        <dbReference type="RuleBase" id="RU362081"/>
    </source>
</evidence>
<name>A0A1F5ZR50_9BACT</name>
<dbReference type="Gene3D" id="3.30.70.100">
    <property type="match status" value="1"/>
</dbReference>
<dbReference type="PANTHER" id="PTHR43520:SF8">
    <property type="entry name" value="P-TYPE CU(+) TRANSPORTER"/>
    <property type="match status" value="1"/>
</dbReference>
<feature type="transmembrane region" description="Helical" evidence="14">
    <location>
        <begin position="196"/>
        <end position="215"/>
    </location>
</feature>
<dbReference type="PROSITE" id="PS50846">
    <property type="entry name" value="HMA_2"/>
    <property type="match status" value="1"/>
</dbReference>
<dbReference type="EC" id="7.2.2.8" evidence="3"/>
<keyword evidence="13 14" id="KW-0472">Membrane</keyword>
<dbReference type="SFLD" id="SFLDF00027">
    <property type="entry name" value="p-type_atpase"/>
    <property type="match status" value="1"/>
</dbReference>
<dbReference type="GO" id="GO:0005524">
    <property type="term" value="F:ATP binding"/>
    <property type="evidence" value="ECO:0007669"/>
    <property type="project" value="UniProtKB-UniRule"/>
</dbReference>
<dbReference type="InterPro" id="IPR001757">
    <property type="entry name" value="P_typ_ATPase"/>
</dbReference>
<dbReference type="NCBIfam" id="TIGR01494">
    <property type="entry name" value="ATPase_P-type"/>
    <property type="match status" value="2"/>
</dbReference>
<evidence type="ECO:0000256" key="6">
    <source>
        <dbReference type="ARBA" id="ARBA00022692"/>
    </source>
</evidence>
<dbReference type="PRINTS" id="PR00942">
    <property type="entry name" value="CUATPASEI"/>
</dbReference>
<dbReference type="GO" id="GO:0005886">
    <property type="term" value="C:plasma membrane"/>
    <property type="evidence" value="ECO:0007669"/>
    <property type="project" value="UniProtKB-SubCell"/>
</dbReference>
<dbReference type="FunFam" id="2.70.150.10:FF:000020">
    <property type="entry name" value="Copper-exporting P-type ATPase A"/>
    <property type="match status" value="1"/>
</dbReference>